<sequence>MGERASYEFLSRDDIDDIARCAAFGAYIPHPRHAFGFSFTAVVPGITILVCAMAFRLARRRLLRRLQRSYGGAPFSWQDLLAEVRRRDRNATFRT</sequence>
<name>A0ABU0QAM0_STRAH</name>
<feature type="transmembrane region" description="Helical" evidence="1">
    <location>
        <begin position="34"/>
        <end position="58"/>
    </location>
</feature>
<comment type="caution">
    <text evidence="2">The sequence shown here is derived from an EMBL/GenBank/DDBJ whole genome shotgun (WGS) entry which is preliminary data.</text>
</comment>
<gene>
    <name evidence="2" type="ORF">QFZ56_006677</name>
</gene>
<keyword evidence="1" id="KW-0472">Membrane</keyword>
<keyword evidence="3" id="KW-1185">Reference proteome</keyword>
<dbReference type="Proteomes" id="UP001243364">
    <property type="component" value="Unassembled WGS sequence"/>
</dbReference>
<protein>
    <submittedName>
        <fullName evidence="2">Uncharacterized protein</fullName>
    </submittedName>
</protein>
<reference evidence="2 3" key="1">
    <citation type="submission" date="2023-07" db="EMBL/GenBank/DDBJ databases">
        <title>Comparative genomics of wheat-associated soil bacteria to identify genetic determinants of phenazine resistance.</title>
        <authorList>
            <person name="Mouncey N."/>
        </authorList>
    </citation>
    <scope>NUCLEOTIDE SEQUENCE [LARGE SCALE GENOMIC DNA]</scope>
    <source>
        <strain evidence="2 3">W4I19-2</strain>
    </source>
</reference>
<accession>A0ABU0QAM0</accession>
<evidence type="ECO:0000256" key="1">
    <source>
        <dbReference type="SAM" id="Phobius"/>
    </source>
</evidence>
<dbReference type="EMBL" id="JAUSYA010000001">
    <property type="protein sequence ID" value="MDQ0687714.1"/>
    <property type="molecule type" value="Genomic_DNA"/>
</dbReference>
<evidence type="ECO:0000313" key="2">
    <source>
        <dbReference type="EMBL" id="MDQ0687714.1"/>
    </source>
</evidence>
<keyword evidence="1" id="KW-1133">Transmembrane helix</keyword>
<keyword evidence="1" id="KW-0812">Transmembrane</keyword>
<evidence type="ECO:0000313" key="3">
    <source>
        <dbReference type="Proteomes" id="UP001243364"/>
    </source>
</evidence>
<dbReference type="RefSeq" id="WP_306947219.1">
    <property type="nucleotide sequence ID" value="NZ_JAUSYA010000001.1"/>
</dbReference>
<proteinExistence type="predicted"/>
<organism evidence="2 3">
    <name type="scientific">Streptomyces achromogenes</name>
    <dbReference type="NCBI Taxonomy" id="67255"/>
    <lineage>
        <taxon>Bacteria</taxon>
        <taxon>Bacillati</taxon>
        <taxon>Actinomycetota</taxon>
        <taxon>Actinomycetes</taxon>
        <taxon>Kitasatosporales</taxon>
        <taxon>Streptomycetaceae</taxon>
        <taxon>Streptomyces</taxon>
    </lineage>
</organism>